<name>A0AAP2DHU0_9BACT</name>
<evidence type="ECO:0000256" key="1">
    <source>
        <dbReference type="SAM" id="Phobius"/>
    </source>
</evidence>
<evidence type="ECO:0000313" key="3">
    <source>
        <dbReference type="Proteomes" id="UP001319200"/>
    </source>
</evidence>
<gene>
    <name evidence="2" type="ORF">KK083_07015</name>
</gene>
<dbReference type="SUPFAM" id="SSF55961">
    <property type="entry name" value="Bet v1-like"/>
    <property type="match status" value="1"/>
</dbReference>
<proteinExistence type="predicted"/>
<keyword evidence="1" id="KW-0812">Transmembrane</keyword>
<feature type="transmembrane region" description="Helical" evidence="1">
    <location>
        <begin position="6"/>
        <end position="24"/>
    </location>
</feature>
<dbReference type="AlphaFoldDB" id="A0AAP2DHU0"/>
<protein>
    <submittedName>
        <fullName evidence="2">SRPBCC family protein</fullName>
    </submittedName>
</protein>
<comment type="caution">
    <text evidence="2">The sequence shown here is derived from an EMBL/GenBank/DDBJ whole genome shotgun (WGS) entry which is preliminary data.</text>
</comment>
<reference evidence="2 3" key="1">
    <citation type="submission" date="2021-05" db="EMBL/GenBank/DDBJ databases">
        <title>A Polyphasic approach of four new species of the genus Ohtaekwangia: Ohtaekwangia histidinii sp. nov., Ohtaekwangia cretensis sp. nov., Ohtaekwangia indiensis sp. nov., Ohtaekwangia reichenbachii sp. nov. from diverse environment.</title>
        <authorList>
            <person name="Octaviana S."/>
        </authorList>
    </citation>
    <scope>NUCLEOTIDE SEQUENCE [LARGE SCALE GENOMIC DNA]</scope>
    <source>
        <strain evidence="2 3">PWU4</strain>
    </source>
</reference>
<dbReference type="CDD" id="cd07818">
    <property type="entry name" value="SRPBCC_1"/>
    <property type="match status" value="1"/>
</dbReference>
<sequence>MDILLAILFVIAGLIALILIIALFSKKEYAVERQIIINKPRQKVFDYIRFLKNQEQYSKWVMMDPNVRRDYRGTDGTVGFVAAWDSDIKDVGKGEQEIKNLKEGERMDLEIRFVKPFKSISPAYMTTETVADSTTKVRWGFNGKMPYPMNAMLLFINIPELLGKDLEISLNNLKGVLEK</sequence>
<keyword evidence="3" id="KW-1185">Reference proteome</keyword>
<keyword evidence="1" id="KW-1133">Transmembrane helix</keyword>
<dbReference type="Proteomes" id="UP001319200">
    <property type="component" value="Unassembled WGS sequence"/>
</dbReference>
<dbReference type="InterPro" id="IPR023393">
    <property type="entry name" value="START-like_dom_sf"/>
</dbReference>
<organism evidence="2 3">
    <name type="scientific">Chryseosolibacter histidini</name>
    <dbReference type="NCBI Taxonomy" id="2782349"/>
    <lineage>
        <taxon>Bacteria</taxon>
        <taxon>Pseudomonadati</taxon>
        <taxon>Bacteroidota</taxon>
        <taxon>Cytophagia</taxon>
        <taxon>Cytophagales</taxon>
        <taxon>Chryseotaleaceae</taxon>
        <taxon>Chryseosolibacter</taxon>
    </lineage>
</organism>
<dbReference type="EMBL" id="JAHESF010000005">
    <property type="protein sequence ID" value="MBT1696616.1"/>
    <property type="molecule type" value="Genomic_DNA"/>
</dbReference>
<evidence type="ECO:0000313" key="2">
    <source>
        <dbReference type="EMBL" id="MBT1696616.1"/>
    </source>
</evidence>
<keyword evidence="1" id="KW-0472">Membrane</keyword>
<dbReference type="RefSeq" id="WP_254161896.1">
    <property type="nucleotide sequence ID" value="NZ_JAHESF010000005.1"/>
</dbReference>
<dbReference type="Gene3D" id="3.30.530.20">
    <property type="match status" value="1"/>
</dbReference>
<accession>A0AAP2DHU0</accession>